<name>A0A834NWK1_VESGE</name>
<dbReference type="AlphaFoldDB" id="A0A834NWK1"/>
<sequence length="171" mass="18337">MHLTCLFSSSNGHCYLLPPRYFYRIGDSAKVFPCVTSFFDGIPQEVKKKCTLDRGVDRHRYLLISTLSGGVCSRRVNSNEWGGSKGGGGDGGGDRLGTSAVSTLLKLQGGKHFRARKRKIGGEDGKENSSLSSIELANTVRAEEKRFFGRGPPYLGDGDGGDGSGGDGERD</sequence>
<evidence type="ECO:0000256" key="1">
    <source>
        <dbReference type="SAM" id="MobiDB-lite"/>
    </source>
</evidence>
<gene>
    <name evidence="2" type="ORF">HZH68_001687</name>
</gene>
<organism evidence="2 3">
    <name type="scientific">Vespula germanica</name>
    <name type="common">German yellow jacket</name>
    <name type="synonym">Paravespula germanica</name>
    <dbReference type="NCBI Taxonomy" id="30212"/>
    <lineage>
        <taxon>Eukaryota</taxon>
        <taxon>Metazoa</taxon>
        <taxon>Ecdysozoa</taxon>
        <taxon>Arthropoda</taxon>
        <taxon>Hexapoda</taxon>
        <taxon>Insecta</taxon>
        <taxon>Pterygota</taxon>
        <taxon>Neoptera</taxon>
        <taxon>Endopterygota</taxon>
        <taxon>Hymenoptera</taxon>
        <taxon>Apocrita</taxon>
        <taxon>Aculeata</taxon>
        <taxon>Vespoidea</taxon>
        <taxon>Vespidae</taxon>
        <taxon>Vespinae</taxon>
        <taxon>Vespula</taxon>
    </lineage>
</organism>
<accession>A0A834NWK1</accession>
<feature type="region of interest" description="Disordered" evidence="1">
    <location>
        <begin position="147"/>
        <end position="171"/>
    </location>
</feature>
<protein>
    <submittedName>
        <fullName evidence="2">Uncharacterized protein</fullName>
    </submittedName>
</protein>
<comment type="caution">
    <text evidence="2">The sequence shown here is derived from an EMBL/GenBank/DDBJ whole genome shotgun (WGS) entry which is preliminary data.</text>
</comment>
<dbReference type="Proteomes" id="UP000617340">
    <property type="component" value="Unassembled WGS sequence"/>
</dbReference>
<evidence type="ECO:0000313" key="2">
    <source>
        <dbReference type="EMBL" id="KAF7419034.1"/>
    </source>
</evidence>
<dbReference type="EMBL" id="JACSDZ010000001">
    <property type="protein sequence ID" value="KAF7419034.1"/>
    <property type="molecule type" value="Genomic_DNA"/>
</dbReference>
<proteinExistence type="predicted"/>
<evidence type="ECO:0000313" key="3">
    <source>
        <dbReference type="Proteomes" id="UP000617340"/>
    </source>
</evidence>
<reference evidence="2" key="1">
    <citation type="journal article" date="2020" name="G3 (Bethesda)">
        <title>High-Quality Assemblies for Three Invasive Social Wasps from the &lt;i&gt;Vespula&lt;/i&gt; Genus.</title>
        <authorList>
            <person name="Harrop T.W.R."/>
            <person name="Guhlin J."/>
            <person name="McLaughlin G.M."/>
            <person name="Permina E."/>
            <person name="Stockwell P."/>
            <person name="Gilligan J."/>
            <person name="Le Lec M.F."/>
            <person name="Gruber M.A.M."/>
            <person name="Quinn O."/>
            <person name="Lovegrove M."/>
            <person name="Duncan E.J."/>
            <person name="Remnant E.J."/>
            <person name="Van Eeckhoven J."/>
            <person name="Graham B."/>
            <person name="Knapp R.A."/>
            <person name="Langford K.W."/>
            <person name="Kronenberg Z."/>
            <person name="Press M.O."/>
            <person name="Eacker S.M."/>
            <person name="Wilson-Rankin E.E."/>
            <person name="Purcell J."/>
            <person name="Lester P.J."/>
            <person name="Dearden P.K."/>
        </authorList>
    </citation>
    <scope>NUCLEOTIDE SEQUENCE</scope>
    <source>
        <strain evidence="2">Linc-1</strain>
    </source>
</reference>
<feature type="compositionally biased region" description="Gly residues" evidence="1">
    <location>
        <begin position="157"/>
        <end position="171"/>
    </location>
</feature>
<keyword evidence="3" id="KW-1185">Reference proteome</keyword>